<dbReference type="InterPro" id="IPR013328">
    <property type="entry name" value="6PGD_dom2"/>
</dbReference>
<keyword evidence="2 4" id="KW-0521">NADP</keyword>
<sequence length="344" mass="38113">MYDICVVGFGAIGTLYSLVLERSGKARVTAVCRSNYRVVVDHGVDIVSDKFGQESAWRPYRVVSTPEEAADRDYEFIVCCFKALPDIIPTPALIQPLLNKSKAFVLLQNGIGIESDLQEASPHATIISGCCWIDTTAVDNGRKVLHSSLEILTLGYHRSQALHETNQLALDRFVELLRQGNSTPEPTSNIDAERWRKILWNASFSTLCTLSRAPVSDLLRKDVISSTMPVIRGLMTEVIRVARAAGIDNNELPDAAVDKTIELTVEKYGEDPTGVKQPEYFKPSMTVDLDARRPMEVEVIVGGIIRRARKLDVPTPQLDLVYASLRVLQLAILEDVPRVRSGPV</sequence>
<dbReference type="SUPFAM" id="SSF51735">
    <property type="entry name" value="NAD(P)-binding Rossmann-fold domains"/>
    <property type="match status" value="1"/>
</dbReference>
<dbReference type="NCBIfam" id="TIGR00745">
    <property type="entry name" value="apbA_panE"/>
    <property type="match status" value="1"/>
</dbReference>
<dbReference type="STRING" id="50990.A0A4R5XEE9"/>
<dbReference type="GO" id="GO:0008677">
    <property type="term" value="F:2-dehydropantoate 2-reductase activity"/>
    <property type="evidence" value="ECO:0007669"/>
    <property type="project" value="UniProtKB-EC"/>
</dbReference>
<dbReference type="FunFam" id="1.10.1040.10:FF:000017">
    <property type="entry name" value="2-dehydropantoate 2-reductase"/>
    <property type="match status" value="1"/>
</dbReference>
<dbReference type="PANTHER" id="PTHR21708:SF43">
    <property type="entry name" value="KETOPANTOATE REDUCTASE C-TERMINAL DOMAIN-CONTAINING PROTEIN"/>
    <property type="match status" value="1"/>
</dbReference>
<reference evidence="7 8" key="1">
    <citation type="submission" date="2018-06" db="EMBL/GenBank/DDBJ databases">
        <title>A transcriptomic atlas of mushroom development highlights an independent origin of complex multicellularity.</title>
        <authorList>
            <consortium name="DOE Joint Genome Institute"/>
            <person name="Krizsan K."/>
            <person name="Almasi E."/>
            <person name="Merenyi Z."/>
            <person name="Sahu N."/>
            <person name="Viragh M."/>
            <person name="Koszo T."/>
            <person name="Mondo S."/>
            <person name="Kiss B."/>
            <person name="Balint B."/>
            <person name="Kues U."/>
            <person name="Barry K."/>
            <person name="Hegedus J.C."/>
            <person name="Henrissat B."/>
            <person name="Johnson J."/>
            <person name="Lipzen A."/>
            <person name="Ohm R."/>
            <person name="Nagy I."/>
            <person name="Pangilinan J."/>
            <person name="Yan J."/>
            <person name="Xiong Y."/>
            <person name="Grigoriev I.V."/>
            <person name="Hibbett D.S."/>
            <person name="Nagy L.G."/>
        </authorList>
    </citation>
    <scope>NUCLEOTIDE SEQUENCE [LARGE SCALE GENOMIC DNA]</scope>
    <source>
        <strain evidence="7 8">SZMC22713</strain>
    </source>
</reference>
<comment type="similarity">
    <text evidence="1 4">Belongs to the ketopantoate reductase family.</text>
</comment>
<keyword evidence="3 4" id="KW-0560">Oxidoreductase</keyword>
<dbReference type="SUPFAM" id="SSF48179">
    <property type="entry name" value="6-phosphogluconate dehydrogenase C-terminal domain-like"/>
    <property type="match status" value="1"/>
</dbReference>
<dbReference type="Gene3D" id="3.40.50.720">
    <property type="entry name" value="NAD(P)-binding Rossmann-like Domain"/>
    <property type="match status" value="1"/>
</dbReference>
<dbReference type="Proteomes" id="UP000294933">
    <property type="component" value="Unassembled WGS sequence"/>
</dbReference>
<dbReference type="GO" id="GO:0015940">
    <property type="term" value="P:pantothenate biosynthetic process"/>
    <property type="evidence" value="ECO:0007669"/>
    <property type="project" value="InterPro"/>
</dbReference>
<evidence type="ECO:0000313" key="8">
    <source>
        <dbReference type="Proteomes" id="UP000294933"/>
    </source>
</evidence>
<dbReference type="PANTHER" id="PTHR21708">
    <property type="entry name" value="PROBABLE 2-DEHYDROPANTOATE 2-REDUCTASE"/>
    <property type="match status" value="1"/>
</dbReference>
<dbReference type="Pfam" id="PF08546">
    <property type="entry name" value="ApbA_C"/>
    <property type="match status" value="1"/>
</dbReference>
<accession>A0A4R5XEE9</accession>
<comment type="function">
    <text evidence="4">Catalyzes the NADPH-dependent reduction of ketopantoate into pantoic acid.</text>
</comment>
<keyword evidence="8" id="KW-1185">Reference proteome</keyword>
<proteinExistence type="inferred from homology"/>
<evidence type="ECO:0000313" key="7">
    <source>
        <dbReference type="EMBL" id="TDL29393.1"/>
    </source>
</evidence>
<dbReference type="AlphaFoldDB" id="A0A4R5XEE9"/>
<dbReference type="EC" id="1.1.1.169" evidence="4"/>
<evidence type="ECO:0000256" key="1">
    <source>
        <dbReference type="ARBA" id="ARBA00007870"/>
    </source>
</evidence>
<evidence type="ECO:0000256" key="4">
    <source>
        <dbReference type="RuleBase" id="RU362068"/>
    </source>
</evidence>
<feature type="domain" description="Ketopantoate reductase C-terminal" evidence="6">
    <location>
        <begin position="189"/>
        <end position="328"/>
    </location>
</feature>
<dbReference type="GO" id="GO:0005737">
    <property type="term" value="C:cytoplasm"/>
    <property type="evidence" value="ECO:0007669"/>
    <property type="project" value="TreeGrafter"/>
</dbReference>
<gene>
    <name evidence="7" type="ORF">BD410DRAFT_892698</name>
</gene>
<dbReference type="VEuPathDB" id="FungiDB:BD410DRAFT_892698"/>
<dbReference type="InterPro" id="IPR051402">
    <property type="entry name" value="KPR-Related"/>
</dbReference>
<evidence type="ECO:0000259" key="5">
    <source>
        <dbReference type="Pfam" id="PF02558"/>
    </source>
</evidence>
<dbReference type="InterPro" id="IPR036291">
    <property type="entry name" value="NAD(P)-bd_dom_sf"/>
</dbReference>
<organism evidence="7 8">
    <name type="scientific">Rickenella mellea</name>
    <dbReference type="NCBI Taxonomy" id="50990"/>
    <lineage>
        <taxon>Eukaryota</taxon>
        <taxon>Fungi</taxon>
        <taxon>Dikarya</taxon>
        <taxon>Basidiomycota</taxon>
        <taxon>Agaricomycotina</taxon>
        <taxon>Agaricomycetes</taxon>
        <taxon>Hymenochaetales</taxon>
        <taxon>Rickenellaceae</taxon>
        <taxon>Rickenella</taxon>
    </lineage>
</organism>
<protein>
    <recommendedName>
        <fullName evidence="4">2-dehydropantoate 2-reductase</fullName>
        <ecNumber evidence="4">1.1.1.169</ecNumber>
    </recommendedName>
    <alternativeName>
        <fullName evidence="4">Ketopantoate reductase</fullName>
    </alternativeName>
</protein>
<feature type="domain" description="Ketopantoate reductase N-terminal" evidence="5">
    <location>
        <begin position="4"/>
        <end position="157"/>
    </location>
</feature>
<dbReference type="OrthoDB" id="3609at2759"/>
<dbReference type="InterPro" id="IPR013332">
    <property type="entry name" value="KPR_N"/>
</dbReference>
<name>A0A4R5XEE9_9AGAM</name>
<evidence type="ECO:0000256" key="2">
    <source>
        <dbReference type="ARBA" id="ARBA00022857"/>
    </source>
</evidence>
<comment type="catalytic activity">
    <reaction evidence="4">
        <text>(R)-pantoate + NADP(+) = 2-dehydropantoate + NADPH + H(+)</text>
        <dbReference type="Rhea" id="RHEA:16233"/>
        <dbReference type="ChEBI" id="CHEBI:11561"/>
        <dbReference type="ChEBI" id="CHEBI:15378"/>
        <dbReference type="ChEBI" id="CHEBI:15980"/>
        <dbReference type="ChEBI" id="CHEBI:57783"/>
        <dbReference type="ChEBI" id="CHEBI:58349"/>
        <dbReference type="EC" id="1.1.1.169"/>
    </reaction>
</comment>
<dbReference type="InterPro" id="IPR013752">
    <property type="entry name" value="KPA_reductase"/>
</dbReference>
<dbReference type="InterPro" id="IPR003710">
    <property type="entry name" value="ApbA"/>
</dbReference>
<dbReference type="EMBL" id="ML170156">
    <property type="protein sequence ID" value="TDL29393.1"/>
    <property type="molecule type" value="Genomic_DNA"/>
</dbReference>
<evidence type="ECO:0000259" key="6">
    <source>
        <dbReference type="Pfam" id="PF08546"/>
    </source>
</evidence>
<dbReference type="Gene3D" id="1.10.1040.10">
    <property type="entry name" value="N-(1-d-carboxylethyl)-l-norvaline Dehydrogenase, domain 2"/>
    <property type="match status" value="1"/>
</dbReference>
<dbReference type="InterPro" id="IPR008927">
    <property type="entry name" value="6-PGluconate_DH-like_C_sf"/>
</dbReference>
<evidence type="ECO:0000256" key="3">
    <source>
        <dbReference type="ARBA" id="ARBA00023002"/>
    </source>
</evidence>
<dbReference type="Pfam" id="PF02558">
    <property type="entry name" value="ApbA"/>
    <property type="match status" value="1"/>
</dbReference>